<dbReference type="AlphaFoldDB" id="A0A7I8D3U4"/>
<dbReference type="PANTHER" id="PTHR30480:SF16">
    <property type="entry name" value="GLYCOSIDE HYDROLASE FAMILY 3 DOMAIN PROTEIN"/>
    <property type="match status" value="1"/>
</dbReference>
<dbReference type="InterPro" id="IPR036962">
    <property type="entry name" value="Glyco_hydro_3_N_sf"/>
</dbReference>
<dbReference type="Proteomes" id="UP000593890">
    <property type="component" value="Chromosome"/>
</dbReference>
<feature type="region of interest" description="Disordered" evidence="4">
    <location>
        <begin position="35"/>
        <end position="60"/>
    </location>
</feature>
<dbReference type="KEGG" id="sman:C12CBH8_20660"/>
<proteinExistence type="inferred from homology"/>
<evidence type="ECO:0000256" key="2">
    <source>
        <dbReference type="ARBA" id="ARBA00022801"/>
    </source>
</evidence>
<dbReference type="Gene3D" id="3.20.20.300">
    <property type="entry name" value="Glycoside hydrolase, family 3, N-terminal domain"/>
    <property type="match status" value="1"/>
</dbReference>
<evidence type="ECO:0000259" key="6">
    <source>
        <dbReference type="Pfam" id="PF00933"/>
    </source>
</evidence>
<accession>A0A7I8D3U4</accession>
<evidence type="ECO:0000313" key="8">
    <source>
        <dbReference type="Proteomes" id="UP000593890"/>
    </source>
</evidence>
<dbReference type="InterPro" id="IPR001764">
    <property type="entry name" value="Glyco_hydro_3_N"/>
</dbReference>
<dbReference type="RefSeq" id="WP_246441550.1">
    <property type="nucleotide sequence ID" value="NZ_AP023321.1"/>
</dbReference>
<comment type="similarity">
    <text evidence="1">Belongs to the glycosyl hydrolase 3 family.</text>
</comment>
<keyword evidence="3" id="KW-0326">Glycosidase</keyword>
<feature type="compositionally biased region" description="Low complexity" evidence="4">
    <location>
        <begin position="38"/>
        <end position="60"/>
    </location>
</feature>
<evidence type="ECO:0000256" key="3">
    <source>
        <dbReference type="ARBA" id="ARBA00023295"/>
    </source>
</evidence>
<feature type="signal peptide" evidence="5">
    <location>
        <begin position="1"/>
        <end position="30"/>
    </location>
</feature>
<evidence type="ECO:0000256" key="5">
    <source>
        <dbReference type="SAM" id="SignalP"/>
    </source>
</evidence>
<dbReference type="PANTHER" id="PTHR30480">
    <property type="entry name" value="BETA-HEXOSAMINIDASE-RELATED"/>
    <property type="match status" value="1"/>
</dbReference>
<keyword evidence="2" id="KW-0378">Hydrolase</keyword>
<dbReference type="GO" id="GO:0004553">
    <property type="term" value="F:hydrolase activity, hydrolyzing O-glycosyl compounds"/>
    <property type="evidence" value="ECO:0007669"/>
    <property type="project" value="InterPro"/>
</dbReference>
<evidence type="ECO:0000256" key="1">
    <source>
        <dbReference type="ARBA" id="ARBA00005336"/>
    </source>
</evidence>
<keyword evidence="5" id="KW-0732">Signal</keyword>
<dbReference type="SUPFAM" id="SSF51445">
    <property type="entry name" value="(Trans)glycosidases"/>
    <property type="match status" value="1"/>
</dbReference>
<gene>
    <name evidence="7" type="ORF">C12CBH8_20660</name>
</gene>
<organism evidence="7 8">
    <name type="scientific">Solibaculum mannosilyticum</name>
    <dbReference type="NCBI Taxonomy" id="2780922"/>
    <lineage>
        <taxon>Bacteria</taxon>
        <taxon>Bacillati</taxon>
        <taxon>Bacillota</taxon>
        <taxon>Clostridia</taxon>
        <taxon>Eubacteriales</taxon>
        <taxon>Oscillospiraceae</taxon>
        <taxon>Solibaculum</taxon>
    </lineage>
</organism>
<dbReference type="PROSITE" id="PS51257">
    <property type="entry name" value="PROKAR_LIPOPROTEIN"/>
    <property type="match status" value="1"/>
</dbReference>
<keyword evidence="8" id="KW-1185">Reference proteome</keyword>
<dbReference type="GO" id="GO:0005975">
    <property type="term" value="P:carbohydrate metabolic process"/>
    <property type="evidence" value="ECO:0007669"/>
    <property type="project" value="InterPro"/>
</dbReference>
<protein>
    <recommendedName>
        <fullName evidence="6">Glycoside hydrolase family 3 N-terminal domain-containing protein</fullName>
    </recommendedName>
</protein>
<evidence type="ECO:0000313" key="7">
    <source>
        <dbReference type="EMBL" id="BCI61427.1"/>
    </source>
</evidence>
<dbReference type="Pfam" id="PF00933">
    <property type="entry name" value="Glyco_hydro_3"/>
    <property type="match status" value="1"/>
</dbReference>
<dbReference type="GO" id="GO:0009254">
    <property type="term" value="P:peptidoglycan turnover"/>
    <property type="evidence" value="ECO:0007669"/>
    <property type="project" value="TreeGrafter"/>
</dbReference>
<dbReference type="InterPro" id="IPR017853">
    <property type="entry name" value="GH"/>
</dbReference>
<sequence length="482" mass="53022">MKRRKRGSKPHRMILANAMLVLMCLLTACSSGDKGESSKTTASSEAAVQSEQGSSSGQVEYTLKGTVEDSTMSTLTVAAENGQSYVFQKEGIEIKTGQSGILIGNPVAVTYCGDLDEGKTQQDVRIITIEVEDAAVSSQEATSQSSSDPDKTIQNILDKMTLEEKVGQMFIARCPEKGAVQKVKEYHLGGYILFARDFEDNTKEQVKETIQSYQKQSDIPMLIGVDEEGGTVNRISRYPAFRAEPFSSPQELYKAGGFEAIEKDTVEKCTLLHELGVNLNFAPVCDVSKDPEDFIYNRSFGKDASQTAQYVTTVVDVMKKQKMGSVLKHFPGYGDNEDTHTGIAYDNRSYDDFVQSDFIPFEAGIDSGADVVLVSHNIVKSMDDQRPASLSPRVHEILREELGFSGVIVTDDLYMDGVRDFADDEQVAVMAVEAGNDLLCCTDFTVQIPAVVDAVKSGEIPEHRIDQSVIRILEMKRNWGLL</sequence>
<feature type="chain" id="PRO_5031293999" description="Glycoside hydrolase family 3 N-terminal domain-containing protein" evidence="5">
    <location>
        <begin position="31"/>
        <end position="482"/>
    </location>
</feature>
<reference evidence="8" key="1">
    <citation type="submission" date="2020-07" db="EMBL/GenBank/DDBJ databases">
        <title>Complete genome sequencing of Clostridia bacterium strain 12CBH8.</title>
        <authorList>
            <person name="Sakamoto M."/>
            <person name="Murakami T."/>
            <person name="Mori H."/>
        </authorList>
    </citation>
    <scope>NUCLEOTIDE SEQUENCE [LARGE SCALE GENOMIC DNA]</scope>
    <source>
        <strain evidence="8">12CBH8</strain>
    </source>
</reference>
<dbReference type="InterPro" id="IPR050226">
    <property type="entry name" value="NagZ_Beta-hexosaminidase"/>
</dbReference>
<dbReference type="EMBL" id="AP023321">
    <property type="protein sequence ID" value="BCI61427.1"/>
    <property type="molecule type" value="Genomic_DNA"/>
</dbReference>
<evidence type="ECO:0000256" key="4">
    <source>
        <dbReference type="SAM" id="MobiDB-lite"/>
    </source>
</evidence>
<name>A0A7I8D3U4_9FIRM</name>
<feature type="domain" description="Glycoside hydrolase family 3 N-terminal" evidence="6">
    <location>
        <begin position="161"/>
        <end position="474"/>
    </location>
</feature>